<keyword evidence="7 10" id="KW-0067">ATP-binding</keyword>
<dbReference type="InterPro" id="IPR006001">
    <property type="entry name" value="Therm_gnt_kin"/>
</dbReference>
<dbReference type="GO" id="GO:0005737">
    <property type="term" value="C:cytoplasm"/>
    <property type="evidence" value="ECO:0007669"/>
    <property type="project" value="TreeGrafter"/>
</dbReference>
<dbReference type="Gene3D" id="3.40.50.300">
    <property type="entry name" value="P-loop containing nucleotide triphosphate hydrolases"/>
    <property type="match status" value="1"/>
</dbReference>
<comment type="catalytic activity">
    <reaction evidence="9 10">
        <text>D-gluconate + ATP = 6-phospho-D-gluconate + ADP + H(+)</text>
        <dbReference type="Rhea" id="RHEA:19433"/>
        <dbReference type="ChEBI" id="CHEBI:15378"/>
        <dbReference type="ChEBI" id="CHEBI:18391"/>
        <dbReference type="ChEBI" id="CHEBI:30616"/>
        <dbReference type="ChEBI" id="CHEBI:58759"/>
        <dbReference type="ChEBI" id="CHEBI:456216"/>
        <dbReference type="EC" id="2.7.1.12"/>
    </reaction>
</comment>
<dbReference type="GO" id="GO:0046316">
    <property type="term" value="F:gluconokinase activity"/>
    <property type="evidence" value="ECO:0007669"/>
    <property type="project" value="UniProtKB-EC"/>
</dbReference>
<dbReference type="CDD" id="cd02021">
    <property type="entry name" value="GntK"/>
    <property type="match status" value="1"/>
</dbReference>
<accession>A0A318MWS4</accession>
<dbReference type="SUPFAM" id="SSF52540">
    <property type="entry name" value="P-loop containing nucleoside triphosphate hydrolases"/>
    <property type="match status" value="1"/>
</dbReference>
<keyword evidence="5 10" id="KW-0547">Nucleotide-binding</keyword>
<reference evidence="11 12" key="1">
    <citation type="submission" date="2018-05" db="EMBL/GenBank/DDBJ databases">
        <title>Reference genomes for bee gut microbiota database.</title>
        <authorList>
            <person name="Ellegaard K.M."/>
        </authorList>
    </citation>
    <scope>NUCLEOTIDE SEQUENCE [LARGE SCALE GENOMIC DNA]</scope>
    <source>
        <strain evidence="11 12">ESL0284</strain>
    </source>
</reference>
<evidence type="ECO:0000256" key="1">
    <source>
        <dbReference type="ARBA" id="ARBA00004761"/>
    </source>
</evidence>
<proteinExistence type="inferred from homology"/>
<dbReference type="InterPro" id="IPR027417">
    <property type="entry name" value="P-loop_NTPase"/>
</dbReference>
<evidence type="ECO:0000256" key="10">
    <source>
        <dbReference type="RuleBase" id="RU363066"/>
    </source>
</evidence>
<keyword evidence="4 10" id="KW-0808">Transferase</keyword>
<comment type="similarity">
    <text evidence="2 10">Belongs to the gluconokinase GntK/GntV family.</text>
</comment>
<evidence type="ECO:0000256" key="4">
    <source>
        <dbReference type="ARBA" id="ARBA00022679"/>
    </source>
</evidence>
<evidence type="ECO:0000256" key="7">
    <source>
        <dbReference type="ARBA" id="ARBA00022840"/>
    </source>
</evidence>
<dbReference type="PANTHER" id="PTHR43442:SF3">
    <property type="entry name" value="GLUCONOKINASE-RELATED"/>
    <property type="match status" value="1"/>
</dbReference>
<name>A0A318MWS4_9PROT</name>
<dbReference type="EMBL" id="QGLT01000003">
    <property type="protein sequence ID" value="PXZ00365.1"/>
    <property type="molecule type" value="Genomic_DNA"/>
</dbReference>
<evidence type="ECO:0000256" key="8">
    <source>
        <dbReference type="ARBA" id="ARBA00023064"/>
    </source>
</evidence>
<keyword evidence="8" id="KW-0311">Gluconate utilization</keyword>
<dbReference type="Proteomes" id="UP000247565">
    <property type="component" value="Unassembled WGS sequence"/>
</dbReference>
<dbReference type="AlphaFoldDB" id="A0A318MWS4"/>
<evidence type="ECO:0000313" key="12">
    <source>
        <dbReference type="Proteomes" id="UP000247565"/>
    </source>
</evidence>
<dbReference type="NCBIfam" id="TIGR01313">
    <property type="entry name" value="therm_gnt_kin"/>
    <property type="match status" value="1"/>
</dbReference>
<evidence type="ECO:0000313" key="11">
    <source>
        <dbReference type="EMBL" id="PXZ00365.1"/>
    </source>
</evidence>
<evidence type="ECO:0000256" key="6">
    <source>
        <dbReference type="ARBA" id="ARBA00022777"/>
    </source>
</evidence>
<dbReference type="FunFam" id="3.40.50.300:FF:000522">
    <property type="entry name" value="Gluconokinase"/>
    <property type="match status" value="1"/>
</dbReference>
<dbReference type="GO" id="GO:0019521">
    <property type="term" value="P:D-gluconate metabolic process"/>
    <property type="evidence" value="ECO:0007669"/>
    <property type="project" value="UniProtKB-KW"/>
</dbReference>
<dbReference type="PANTHER" id="PTHR43442">
    <property type="entry name" value="GLUCONOKINASE-RELATED"/>
    <property type="match status" value="1"/>
</dbReference>
<dbReference type="EC" id="2.7.1.12" evidence="3 10"/>
<dbReference type="GO" id="GO:0005524">
    <property type="term" value="F:ATP binding"/>
    <property type="evidence" value="ECO:0007669"/>
    <property type="project" value="UniProtKB-KW"/>
</dbReference>
<evidence type="ECO:0000256" key="9">
    <source>
        <dbReference type="ARBA" id="ARBA00048090"/>
    </source>
</evidence>
<organism evidence="11 12">
    <name type="scientific">Commensalibacter melissae</name>
    <dbReference type="NCBI Taxonomy" id="2070537"/>
    <lineage>
        <taxon>Bacteria</taxon>
        <taxon>Pseudomonadati</taxon>
        <taxon>Pseudomonadota</taxon>
        <taxon>Alphaproteobacteria</taxon>
        <taxon>Acetobacterales</taxon>
        <taxon>Acetobacteraceae</taxon>
    </lineage>
</organism>
<evidence type="ECO:0000256" key="3">
    <source>
        <dbReference type="ARBA" id="ARBA00012054"/>
    </source>
</evidence>
<dbReference type="OrthoDB" id="9795716at2"/>
<keyword evidence="12" id="KW-1185">Reference proteome</keyword>
<dbReference type="Pfam" id="PF13671">
    <property type="entry name" value="AAA_33"/>
    <property type="match status" value="1"/>
</dbReference>
<comment type="caution">
    <text evidence="11">The sequence shown here is derived from an EMBL/GenBank/DDBJ whole genome shotgun (WGS) entry which is preliminary data.</text>
</comment>
<protein>
    <recommendedName>
        <fullName evidence="3 10">Gluconokinase</fullName>
        <ecNumber evidence="3 10">2.7.1.12</ecNumber>
    </recommendedName>
</protein>
<gene>
    <name evidence="11" type="ORF">DK869_07020</name>
</gene>
<comment type="pathway">
    <text evidence="1">Carbohydrate acid metabolism.</text>
</comment>
<evidence type="ECO:0000256" key="2">
    <source>
        <dbReference type="ARBA" id="ARBA00008420"/>
    </source>
</evidence>
<dbReference type="RefSeq" id="WP_110439288.1">
    <property type="nucleotide sequence ID" value="NZ_CP046393.1"/>
</dbReference>
<keyword evidence="6 10" id="KW-0418">Kinase</keyword>
<evidence type="ECO:0000256" key="5">
    <source>
        <dbReference type="ARBA" id="ARBA00022741"/>
    </source>
</evidence>
<sequence>MSLSTNDNVQIRPCLLVIMGVSGCGKTTLAKGLDQYLDWPFQEGDSFHSQHNIQKMSEGKPLTDSDRWPWLEKCHAWLKACAEEHGGKGVLTCSALKRSYRDFLRKGIRKPFYFVNLKVPYDVLLQRIEKREGHFMPASLLDTQLKSFEPLQVDEPHIEIDMSHPLETVIRDTLMKLQQL</sequence>